<gene>
    <name evidence="6" type="ORF">FYJ68_07910</name>
</gene>
<dbReference type="GO" id="GO:0016020">
    <property type="term" value="C:membrane"/>
    <property type="evidence" value="ECO:0007669"/>
    <property type="project" value="UniProtKB-SubCell"/>
</dbReference>
<keyword evidence="7" id="KW-1185">Reference proteome</keyword>
<evidence type="ECO:0000256" key="4">
    <source>
        <dbReference type="ARBA" id="ARBA00023136"/>
    </source>
</evidence>
<feature type="transmembrane region" description="Helical" evidence="5">
    <location>
        <begin position="7"/>
        <end position="29"/>
    </location>
</feature>
<comment type="caution">
    <text evidence="6">The sequence shown here is derived from an EMBL/GenBank/DDBJ whole genome shotgun (WGS) entry which is preliminary data.</text>
</comment>
<dbReference type="InterPro" id="IPR002657">
    <property type="entry name" value="BilAc:Na_symport/Acr3"/>
</dbReference>
<reference evidence="6 7" key="1">
    <citation type="submission" date="2019-08" db="EMBL/GenBank/DDBJ databases">
        <title>In-depth cultivation of the pig gut microbiome towards novel bacterial diversity and tailored functional studies.</title>
        <authorList>
            <person name="Wylensek D."/>
            <person name="Hitch T.C.A."/>
            <person name="Clavel T."/>
        </authorList>
    </citation>
    <scope>NUCLEOTIDE SEQUENCE [LARGE SCALE GENOMIC DNA]</scope>
    <source>
        <strain evidence="6 7">CA-Schmier-601-WT-1</strain>
    </source>
</reference>
<evidence type="ECO:0000313" key="6">
    <source>
        <dbReference type="EMBL" id="MST73032.1"/>
    </source>
</evidence>
<dbReference type="Pfam" id="PF01758">
    <property type="entry name" value="SBF"/>
    <property type="match status" value="1"/>
</dbReference>
<dbReference type="Proteomes" id="UP000469325">
    <property type="component" value="Unassembled WGS sequence"/>
</dbReference>
<evidence type="ECO:0000313" key="7">
    <source>
        <dbReference type="Proteomes" id="UP000469325"/>
    </source>
</evidence>
<evidence type="ECO:0000256" key="3">
    <source>
        <dbReference type="ARBA" id="ARBA00022989"/>
    </source>
</evidence>
<protein>
    <submittedName>
        <fullName evidence="6">Bile acid:sodium symporter family protein</fullName>
    </submittedName>
</protein>
<dbReference type="RefSeq" id="WP_154435674.1">
    <property type="nucleotide sequence ID" value="NZ_VUNC01000006.1"/>
</dbReference>
<evidence type="ECO:0000256" key="1">
    <source>
        <dbReference type="ARBA" id="ARBA00004141"/>
    </source>
</evidence>
<dbReference type="Gene3D" id="1.20.1530.20">
    <property type="match status" value="1"/>
</dbReference>
<dbReference type="InterPro" id="IPR038770">
    <property type="entry name" value="Na+/solute_symporter_sf"/>
</dbReference>
<keyword evidence="2 5" id="KW-0812">Transmembrane</keyword>
<feature type="transmembrane region" description="Helical" evidence="5">
    <location>
        <begin position="127"/>
        <end position="148"/>
    </location>
</feature>
<feature type="transmembrane region" description="Helical" evidence="5">
    <location>
        <begin position="67"/>
        <end position="93"/>
    </location>
</feature>
<sequence>MQRWSAIGEFIGSHMWAVSPLCVAAGVLFPREVGVLNPLVVALFAFMTFQGSLSNRFSNLAQTARHPLPMFVILGLSAVVMPAFSCVLAQLLFGSDGNLVTGIVLEYCVPVAVVSTMWIGMSSGNMALGLGTLLVSTVVSPVTIPLTLKLLLGETVRVDFAGMMFDMLVEIAIPALAGVAINDLTHGWGKRTLSPALMPAARITIMLVIASNSTGISAYMRNLTPTLVMVALFICAYASLGYLVGFVVARLLGERREDVVTSTFQVGMRNISAGAVLAQQFFPAEVMFPVVAGTLFQQILAAICEIVVSRVLGTGEVPSALADEKAAPDEVAVAARTR</sequence>
<feature type="transmembrane region" description="Helical" evidence="5">
    <location>
        <begin position="99"/>
        <end position="120"/>
    </location>
</feature>
<feature type="transmembrane region" description="Helical" evidence="5">
    <location>
        <begin position="35"/>
        <end position="55"/>
    </location>
</feature>
<feature type="transmembrane region" description="Helical" evidence="5">
    <location>
        <begin position="160"/>
        <end position="181"/>
    </location>
</feature>
<feature type="transmembrane region" description="Helical" evidence="5">
    <location>
        <begin position="201"/>
        <end position="220"/>
    </location>
</feature>
<dbReference type="PANTHER" id="PTHR10361:SF28">
    <property type="entry name" value="P3 PROTEIN-RELATED"/>
    <property type="match status" value="1"/>
</dbReference>
<accession>A0A6N7XBR3</accession>
<dbReference type="PANTHER" id="PTHR10361">
    <property type="entry name" value="SODIUM-BILE ACID COTRANSPORTER"/>
    <property type="match status" value="1"/>
</dbReference>
<dbReference type="AlphaFoldDB" id="A0A6N7XBR3"/>
<comment type="subcellular location">
    <subcellularLocation>
        <location evidence="1">Membrane</location>
        <topology evidence="1">Multi-pass membrane protein</topology>
    </subcellularLocation>
</comment>
<keyword evidence="3 5" id="KW-1133">Transmembrane helix</keyword>
<proteinExistence type="predicted"/>
<evidence type="ECO:0000256" key="5">
    <source>
        <dbReference type="SAM" id="Phobius"/>
    </source>
</evidence>
<name>A0A6N7XBR3_9ACTN</name>
<evidence type="ECO:0000256" key="2">
    <source>
        <dbReference type="ARBA" id="ARBA00022692"/>
    </source>
</evidence>
<organism evidence="6 7">
    <name type="scientific">Olsenella porci</name>
    <dbReference type="NCBI Taxonomy" id="2652279"/>
    <lineage>
        <taxon>Bacteria</taxon>
        <taxon>Bacillati</taxon>
        <taxon>Actinomycetota</taxon>
        <taxon>Coriobacteriia</taxon>
        <taxon>Coriobacteriales</taxon>
        <taxon>Atopobiaceae</taxon>
        <taxon>Olsenella</taxon>
    </lineage>
</organism>
<dbReference type="EMBL" id="VUNC01000006">
    <property type="protein sequence ID" value="MST73032.1"/>
    <property type="molecule type" value="Genomic_DNA"/>
</dbReference>
<keyword evidence="4 5" id="KW-0472">Membrane</keyword>
<feature type="transmembrane region" description="Helical" evidence="5">
    <location>
        <begin position="226"/>
        <end position="249"/>
    </location>
</feature>
<dbReference type="InterPro" id="IPR004710">
    <property type="entry name" value="Bilac:Na_transpt"/>
</dbReference>